<evidence type="ECO:0000313" key="2">
    <source>
        <dbReference type="Proteomes" id="UP001236014"/>
    </source>
</evidence>
<accession>A0A9Y2I9N0</accession>
<keyword evidence="2" id="KW-1185">Reference proteome</keyword>
<evidence type="ECO:0000313" key="1">
    <source>
        <dbReference type="EMBL" id="WIX74976.1"/>
    </source>
</evidence>
<reference evidence="1 2" key="1">
    <citation type="submission" date="2023-06" db="EMBL/GenBank/DDBJ databases">
        <authorList>
            <person name="Oyuntsetseg B."/>
            <person name="Kim S.B."/>
        </authorList>
    </citation>
    <scope>NUCLEOTIDE SEQUENCE [LARGE SCALE GENOMIC DNA]</scope>
    <source>
        <strain evidence="1 2">2-15</strain>
    </source>
</reference>
<sequence>MKRISFARRSAGSGTRLVATLRGTVGSRKSPISTGPRERLLDVVIHGQDIALPLGLDR</sequence>
<dbReference type="EMBL" id="CP127294">
    <property type="protein sequence ID" value="WIX74976.1"/>
    <property type="molecule type" value="Genomic_DNA"/>
</dbReference>
<name>A0A9Y2I9N0_9PSEU</name>
<proteinExistence type="predicted"/>
<dbReference type="KEGG" id="acab:QRX50_25800"/>
<dbReference type="Proteomes" id="UP001236014">
    <property type="component" value="Chromosome"/>
</dbReference>
<gene>
    <name evidence="1" type="ORF">QRX50_25800</name>
</gene>
<organism evidence="1 2">
    <name type="scientific">Amycolatopsis carbonis</name>
    <dbReference type="NCBI Taxonomy" id="715471"/>
    <lineage>
        <taxon>Bacteria</taxon>
        <taxon>Bacillati</taxon>
        <taxon>Actinomycetota</taxon>
        <taxon>Actinomycetes</taxon>
        <taxon>Pseudonocardiales</taxon>
        <taxon>Pseudonocardiaceae</taxon>
        <taxon>Amycolatopsis</taxon>
    </lineage>
</organism>
<dbReference type="AlphaFoldDB" id="A0A9Y2I9N0"/>
<dbReference type="RefSeq" id="WP_285965753.1">
    <property type="nucleotide sequence ID" value="NZ_CP127294.1"/>
</dbReference>
<protein>
    <submittedName>
        <fullName evidence="1">Uncharacterized protein</fullName>
    </submittedName>
</protein>